<evidence type="ECO:0000313" key="1">
    <source>
        <dbReference type="EMBL" id="OBV09849.1"/>
    </source>
</evidence>
<gene>
    <name evidence="1" type="ORF">I603_2745</name>
</gene>
<evidence type="ECO:0000313" key="2">
    <source>
        <dbReference type="Proteomes" id="UP000092484"/>
    </source>
</evidence>
<proteinExistence type="predicted"/>
<protein>
    <submittedName>
        <fullName evidence="1">Uncharacterized protein</fullName>
    </submittedName>
</protein>
<accession>A0A1A7BBH7</accession>
<dbReference type="STRING" id="1300349.I603_2745"/>
<dbReference type="RefSeq" id="WP_068865776.1">
    <property type="nucleotide sequence ID" value="NZ_LZYB01000009.1"/>
</dbReference>
<sequence>MLKDRKHYYRLAARPPSFFRETLEKALCRAPRIYEQGEGPPGRQAAKRTFEFALFDEAKDPFYFTLSILREAGEPDENDMSLVGTVFDELIRMDDAARAIPCQYDENEELFEVEIDLDQRQVVFRYSSTLWNTEWTVHFRSDESGAWVCLGIPDWQSPGRYII</sequence>
<organism evidence="1 2">
    <name type="scientific">Erythrobacter dokdonensis DSW-74</name>
    <dbReference type="NCBI Taxonomy" id="1300349"/>
    <lineage>
        <taxon>Bacteria</taxon>
        <taxon>Pseudomonadati</taxon>
        <taxon>Pseudomonadota</taxon>
        <taxon>Alphaproteobacteria</taxon>
        <taxon>Sphingomonadales</taxon>
        <taxon>Erythrobacteraceae</taxon>
        <taxon>Erythrobacter/Porphyrobacter group</taxon>
        <taxon>Erythrobacter</taxon>
    </lineage>
</organism>
<comment type="caution">
    <text evidence="1">The sequence shown here is derived from an EMBL/GenBank/DDBJ whole genome shotgun (WGS) entry which is preliminary data.</text>
</comment>
<reference evidence="1 2" key="1">
    <citation type="submission" date="2016-06" db="EMBL/GenBank/DDBJ databases">
        <title>Genome sequence of Porphyrobacter dokdonensis DSW-74.</title>
        <authorList>
            <person name="Kim J.F."/>
            <person name="Song J.Y."/>
        </authorList>
    </citation>
    <scope>NUCLEOTIDE SEQUENCE [LARGE SCALE GENOMIC DNA]</scope>
    <source>
        <strain evidence="1 2">DSW-74</strain>
    </source>
</reference>
<dbReference type="Proteomes" id="UP000092484">
    <property type="component" value="Unassembled WGS sequence"/>
</dbReference>
<keyword evidence="2" id="KW-1185">Reference proteome</keyword>
<dbReference type="AlphaFoldDB" id="A0A1A7BBH7"/>
<dbReference type="EMBL" id="LZYB01000009">
    <property type="protein sequence ID" value="OBV09849.1"/>
    <property type="molecule type" value="Genomic_DNA"/>
</dbReference>
<name>A0A1A7BBH7_9SPHN</name>